<proteinExistence type="predicted"/>
<dbReference type="PANTHER" id="PTHR11905">
    <property type="entry name" value="ADAM A DISINTEGRIN AND METALLOPROTEASE DOMAIN"/>
    <property type="match status" value="1"/>
</dbReference>
<evidence type="ECO:0000259" key="3">
    <source>
        <dbReference type="Pfam" id="PF01562"/>
    </source>
</evidence>
<dbReference type="AlphaFoldDB" id="A0A9X9LZI6"/>
<dbReference type="InterPro" id="IPR002870">
    <property type="entry name" value="Peptidase_M12B_N"/>
</dbReference>
<dbReference type="EMBL" id="CYRY02031356">
    <property type="protein sequence ID" value="VCX05442.1"/>
    <property type="molecule type" value="Genomic_DNA"/>
</dbReference>
<dbReference type="PANTHER" id="PTHR11905:SF38">
    <property type="entry name" value="DISINTEGRIN AND METALLOPROTEINASE DOMAIN-CONTAINING PROTEIN 33"/>
    <property type="match status" value="1"/>
</dbReference>
<feature type="region of interest" description="Disordered" evidence="2">
    <location>
        <begin position="1"/>
        <end position="26"/>
    </location>
</feature>
<feature type="non-terminal residue" evidence="4">
    <location>
        <position position="1"/>
    </location>
</feature>
<gene>
    <name evidence="4" type="ORF">BN2614_LOCUS1</name>
</gene>
<organism evidence="4 5">
    <name type="scientific">Gulo gulo</name>
    <name type="common">Wolverine</name>
    <name type="synonym">Gluton</name>
    <dbReference type="NCBI Taxonomy" id="48420"/>
    <lineage>
        <taxon>Eukaryota</taxon>
        <taxon>Metazoa</taxon>
        <taxon>Chordata</taxon>
        <taxon>Craniata</taxon>
        <taxon>Vertebrata</taxon>
        <taxon>Euteleostomi</taxon>
        <taxon>Mammalia</taxon>
        <taxon>Eutheria</taxon>
        <taxon>Laurasiatheria</taxon>
        <taxon>Carnivora</taxon>
        <taxon>Caniformia</taxon>
        <taxon>Musteloidea</taxon>
        <taxon>Mustelidae</taxon>
        <taxon>Guloninae</taxon>
        <taxon>Gulo</taxon>
    </lineage>
</organism>
<evidence type="ECO:0000256" key="2">
    <source>
        <dbReference type="SAM" id="MobiDB-lite"/>
    </source>
</evidence>
<evidence type="ECO:0000313" key="5">
    <source>
        <dbReference type="Proteomes" id="UP000269945"/>
    </source>
</evidence>
<feature type="domain" description="Peptidase M12B propeptide" evidence="3">
    <location>
        <begin position="162"/>
        <end position="235"/>
    </location>
</feature>
<keyword evidence="1" id="KW-1015">Disulfide bond</keyword>
<name>A0A9X9LZI6_GULGU</name>
<protein>
    <recommendedName>
        <fullName evidence="3">Peptidase M12B propeptide domain-containing protein</fullName>
    </recommendedName>
</protein>
<evidence type="ECO:0000313" key="4">
    <source>
        <dbReference type="EMBL" id="VCX05442.1"/>
    </source>
</evidence>
<dbReference type="Pfam" id="PF01562">
    <property type="entry name" value="Pep_M12B_propep"/>
    <property type="match status" value="1"/>
</dbReference>
<dbReference type="Proteomes" id="UP000269945">
    <property type="component" value="Unassembled WGS sequence"/>
</dbReference>
<sequence length="332" mass="35806">ALPRGPAPSPPHSRSAPAGGARRDLPRGLALADPRGAARIPPSLLLPLDGRSGSPRAHGIRPAARVGRMGCGVPCGVAREAAGRLLWSWVGLDPAGAEPGARSRVVEAGALSAMGWGPRRAGGSWAWLLLLLLLRLPLPVLGVEAFQGDHPGKPVTLHWVPDGRVRRVVTLEEPVSKLDSGLVALKAEGQELLLELEKSQLLAPGYTETHYSRDGQPVVLVPNHTDHCLYHGHVRGFPDSWVVFSTCSGMRGLITLDRNASYYVHPWSARDSEAFVTHKMFQIGQLLGWKGACGHRDARNKGDMASLSRATQVKERREVGRSPKFLELYIVA</sequence>
<accession>A0A9X9LZI6</accession>
<feature type="compositionally biased region" description="Pro residues" evidence="2">
    <location>
        <begin position="1"/>
        <end position="11"/>
    </location>
</feature>
<evidence type="ECO:0000256" key="1">
    <source>
        <dbReference type="ARBA" id="ARBA00023157"/>
    </source>
</evidence>
<comment type="caution">
    <text evidence="4">The sequence shown here is derived from an EMBL/GenBank/DDBJ whole genome shotgun (WGS) entry which is preliminary data.</text>
</comment>
<reference evidence="4 5" key="1">
    <citation type="submission" date="2018-10" db="EMBL/GenBank/DDBJ databases">
        <authorList>
            <person name="Ekblom R."/>
            <person name="Jareborg N."/>
        </authorList>
    </citation>
    <scope>NUCLEOTIDE SEQUENCE [LARGE SCALE GENOMIC DNA]</scope>
    <source>
        <tissue evidence="4">Muscle</tissue>
    </source>
</reference>
<feature type="non-terminal residue" evidence="4">
    <location>
        <position position="332"/>
    </location>
</feature>
<keyword evidence="5" id="KW-1185">Reference proteome</keyword>